<evidence type="ECO:0000256" key="7">
    <source>
        <dbReference type="ARBA" id="ARBA00023010"/>
    </source>
</evidence>
<comment type="function">
    <text evidence="9">Essential subunit of the Sec protein translocation channel SecYEG. Clamps together the 2 halves of SecY. May contact the channel plug during translocation.</text>
</comment>
<dbReference type="PANTHER" id="PTHR33910">
    <property type="entry name" value="PROTEIN TRANSLOCASE SUBUNIT SECE"/>
    <property type="match status" value="1"/>
</dbReference>
<sequence>MKKLILKVKNFIMDVKNELKKVSWSSRRELFQTTLLVIVLSFLLSLFIGFWDFVFSRVLRLIIK</sequence>
<evidence type="ECO:0000313" key="10">
    <source>
        <dbReference type="EMBL" id="HGQ55280.1"/>
    </source>
</evidence>
<keyword evidence="6 9" id="KW-1133">Transmembrane helix</keyword>
<keyword evidence="7 9" id="KW-0811">Translocation</keyword>
<dbReference type="EMBL" id="DSZH01000069">
    <property type="protein sequence ID" value="HGU47224.1"/>
    <property type="molecule type" value="Genomic_DNA"/>
</dbReference>
<dbReference type="Gene3D" id="1.20.5.1030">
    <property type="entry name" value="Preprotein translocase secy subunit"/>
    <property type="match status" value="1"/>
</dbReference>
<keyword evidence="4 9" id="KW-0812">Transmembrane</keyword>
<dbReference type="InterPro" id="IPR005807">
    <property type="entry name" value="SecE_bac"/>
</dbReference>
<keyword evidence="2 9" id="KW-0813">Transport</keyword>
<evidence type="ECO:0000256" key="9">
    <source>
        <dbReference type="HAMAP-Rule" id="MF_00422"/>
    </source>
</evidence>
<dbReference type="GO" id="GO:0009306">
    <property type="term" value="P:protein secretion"/>
    <property type="evidence" value="ECO:0007669"/>
    <property type="project" value="UniProtKB-UniRule"/>
</dbReference>
<dbReference type="GO" id="GO:0043952">
    <property type="term" value="P:protein transport by the Sec complex"/>
    <property type="evidence" value="ECO:0007669"/>
    <property type="project" value="UniProtKB-UniRule"/>
</dbReference>
<dbReference type="GO" id="GO:0006605">
    <property type="term" value="P:protein targeting"/>
    <property type="evidence" value="ECO:0007669"/>
    <property type="project" value="UniProtKB-UniRule"/>
</dbReference>
<evidence type="ECO:0000256" key="4">
    <source>
        <dbReference type="ARBA" id="ARBA00022692"/>
    </source>
</evidence>
<dbReference type="InterPro" id="IPR038379">
    <property type="entry name" value="SecE_sf"/>
</dbReference>
<dbReference type="GO" id="GO:0065002">
    <property type="term" value="P:intracellular protein transmembrane transport"/>
    <property type="evidence" value="ECO:0007669"/>
    <property type="project" value="UniProtKB-UniRule"/>
</dbReference>
<organism evidence="11">
    <name type="scientific">candidate division WOR-3 bacterium</name>
    <dbReference type="NCBI Taxonomy" id="2052148"/>
    <lineage>
        <taxon>Bacteria</taxon>
        <taxon>Bacteria division WOR-3</taxon>
    </lineage>
</organism>
<comment type="subcellular location">
    <subcellularLocation>
        <location evidence="9">Cell membrane</location>
        <topology evidence="9">Single-pass membrane protein</topology>
    </subcellularLocation>
    <subcellularLocation>
        <location evidence="1">Membrane</location>
    </subcellularLocation>
</comment>
<accession>A0A7C4S145</accession>
<keyword evidence="3 9" id="KW-1003">Cell membrane</keyword>
<comment type="subunit">
    <text evidence="9">Component of the Sec protein translocase complex. Heterotrimer consisting of SecY, SecE and SecG subunits. The heterotrimers can form oligomers, although 1 heterotrimer is thought to be able to translocate proteins. Interacts with the ribosome. Interacts with SecDF, and other proteins may be involved. Interacts with SecA.</text>
</comment>
<evidence type="ECO:0000256" key="2">
    <source>
        <dbReference type="ARBA" id="ARBA00022448"/>
    </source>
</evidence>
<name>A0A7C4S145_UNCW3</name>
<gene>
    <name evidence="9 11" type="primary">secE</name>
    <name evidence="11" type="ORF">ENT60_01505</name>
    <name evidence="10" type="ORF">ENU28_02315</name>
</gene>
<keyword evidence="5 9" id="KW-0653">Protein transport</keyword>
<dbReference type="HAMAP" id="MF_00422">
    <property type="entry name" value="SecE"/>
    <property type="match status" value="1"/>
</dbReference>
<evidence type="ECO:0000256" key="3">
    <source>
        <dbReference type="ARBA" id="ARBA00022475"/>
    </source>
</evidence>
<evidence type="ECO:0000256" key="5">
    <source>
        <dbReference type="ARBA" id="ARBA00022927"/>
    </source>
</evidence>
<evidence type="ECO:0000256" key="8">
    <source>
        <dbReference type="ARBA" id="ARBA00023136"/>
    </source>
</evidence>
<evidence type="ECO:0000256" key="6">
    <source>
        <dbReference type="ARBA" id="ARBA00022989"/>
    </source>
</evidence>
<comment type="similarity">
    <text evidence="9">Belongs to the SecE/SEC61-gamma family.</text>
</comment>
<keyword evidence="8 9" id="KW-0472">Membrane</keyword>
<evidence type="ECO:0000256" key="1">
    <source>
        <dbReference type="ARBA" id="ARBA00004370"/>
    </source>
</evidence>
<dbReference type="GO" id="GO:0008320">
    <property type="term" value="F:protein transmembrane transporter activity"/>
    <property type="evidence" value="ECO:0007669"/>
    <property type="project" value="UniProtKB-UniRule"/>
</dbReference>
<dbReference type="Pfam" id="PF00584">
    <property type="entry name" value="SecE"/>
    <property type="match status" value="1"/>
</dbReference>
<dbReference type="PANTHER" id="PTHR33910:SF1">
    <property type="entry name" value="PROTEIN TRANSLOCASE SUBUNIT SECE"/>
    <property type="match status" value="1"/>
</dbReference>
<dbReference type="GO" id="GO:0005886">
    <property type="term" value="C:plasma membrane"/>
    <property type="evidence" value="ECO:0007669"/>
    <property type="project" value="UniProtKB-SubCell"/>
</dbReference>
<reference evidence="11" key="1">
    <citation type="journal article" date="2020" name="mSystems">
        <title>Genome- and Community-Level Interaction Insights into Carbon Utilization and Element Cycling Functions of Hydrothermarchaeota in Hydrothermal Sediment.</title>
        <authorList>
            <person name="Zhou Z."/>
            <person name="Liu Y."/>
            <person name="Xu W."/>
            <person name="Pan J."/>
            <person name="Luo Z.H."/>
            <person name="Li M."/>
        </authorList>
    </citation>
    <scope>NUCLEOTIDE SEQUENCE [LARGE SCALE GENOMIC DNA]</scope>
    <source>
        <strain evidence="11">SpSt-594</strain>
        <strain evidence="10">SpSt-655</strain>
    </source>
</reference>
<protein>
    <recommendedName>
        <fullName evidence="9">Protein translocase subunit SecE</fullName>
    </recommendedName>
</protein>
<dbReference type="NCBIfam" id="TIGR00964">
    <property type="entry name" value="secE_bact"/>
    <property type="match status" value="1"/>
</dbReference>
<dbReference type="InterPro" id="IPR001901">
    <property type="entry name" value="Translocase_SecE/Sec61-g"/>
</dbReference>
<feature type="transmembrane region" description="Helical" evidence="9">
    <location>
        <begin position="30"/>
        <end position="51"/>
    </location>
</feature>
<dbReference type="AlphaFoldDB" id="A0A7C4S145"/>
<proteinExistence type="inferred from homology"/>
<evidence type="ECO:0000313" key="11">
    <source>
        <dbReference type="EMBL" id="HGU47224.1"/>
    </source>
</evidence>
<comment type="caution">
    <text evidence="11">The sequence shown here is derived from an EMBL/GenBank/DDBJ whole genome shotgun (WGS) entry which is preliminary data.</text>
</comment>
<dbReference type="EMBL" id="DTBX01000083">
    <property type="protein sequence ID" value="HGQ55280.1"/>
    <property type="molecule type" value="Genomic_DNA"/>
</dbReference>